<comment type="caution">
    <text evidence="1">The sequence shown here is derived from an EMBL/GenBank/DDBJ whole genome shotgun (WGS) entry which is preliminary data.</text>
</comment>
<dbReference type="Proteomes" id="UP000596742">
    <property type="component" value="Unassembled WGS sequence"/>
</dbReference>
<dbReference type="OrthoDB" id="25620at2759"/>
<reference evidence="1" key="1">
    <citation type="submission" date="2018-11" db="EMBL/GenBank/DDBJ databases">
        <authorList>
            <person name="Alioto T."/>
            <person name="Alioto T."/>
        </authorList>
    </citation>
    <scope>NUCLEOTIDE SEQUENCE</scope>
</reference>
<dbReference type="SUPFAM" id="SSF52540">
    <property type="entry name" value="P-loop containing nucleoside triphosphate hydrolases"/>
    <property type="match status" value="1"/>
</dbReference>
<keyword evidence="2" id="KW-1185">Reference proteome</keyword>
<proteinExistence type="predicted"/>
<dbReference type="CDD" id="cd00882">
    <property type="entry name" value="Ras_like_GTPase"/>
    <property type="match status" value="1"/>
</dbReference>
<organism evidence="1 2">
    <name type="scientific">Mytilus galloprovincialis</name>
    <name type="common">Mediterranean mussel</name>
    <dbReference type="NCBI Taxonomy" id="29158"/>
    <lineage>
        <taxon>Eukaryota</taxon>
        <taxon>Metazoa</taxon>
        <taxon>Spiralia</taxon>
        <taxon>Lophotrochozoa</taxon>
        <taxon>Mollusca</taxon>
        <taxon>Bivalvia</taxon>
        <taxon>Autobranchia</taxon>
        <taxon>Pteriomorphia</taxon>
        <taxon>Mytilida</taxon>
        <taxon>Mytiloidea</taxon>
        <taxon>Mytilidae</taxon>
        <taxon>Mytilinae</taxon>
        <taxon>Mytilus</taxon>
    </lineage>
</organism>
<dbReference type="EMBL" id="UYJE01002786">
    <property type="protein sequence ID" value="VDI13610.1"/>
    <property type="molecule type" value="Genomic_DNA"/>
</dbReference>
<gene>
    <name evidence="1" type="ORF">MGAL_10B067816</name>
</gene>
<name>A0A8B6D2K6_MYTGA</name>
<evidence type="ECO:0000313" key="1">
    <source>
        <dbReference type="EMBL" id="VDI13610.1"/>
    </source>
</evidence>
<dbReference type="PANTHER" id="PTHR14241">
    <property type="entry name" value="INTERFERON-INDUCED PROTEIN 44"/>
    <property type="match status" value="1"/>
</dbReference>
<evidence type="ECO:0000313" key="2">
    <source>
        <dbReference type="Proteomes" id="UP000596742"/>
    </source>
</evidence>
<protein>
    <submittedName>
        <fullName evidence="1">Uncharacterized protein</fullName>
    </submittedName>
</protein>
<sequence>MKDDLQHLIEGHIKNDYVFTGNNIAADNPSYRSDPNINDRVHRFVFVFDSCQPLIMESFLQQTSLVRDSLNDAKIPQLILMTKTDKLSNLIQDDLSTTFHSKFIQNKIQQFSGLLRRPAYSVLPMKNIHIEHIPSTNLKILTLYNLRHMLMTTAEYPSDNVEELQQDTYDRNDDVFSTSNFQSP</sequence>
<dbReference type="InterPro" id="IPR027417">
    <property type="entry name" value="P-loop_NTPase"/>
</dbReference>
<accession>A0A8B6D2K6</accession>
<dbReference type="PANTHER" id="PTHR14241:SF32">
    <property type="entry name" value="VWFA DOMAIN-CONTAINING PROTEIN-RELATED"/>
    <property type="match status" value="1"/>
</dbReference>
<dbReference type="AlphaFoldDB" id="A0A8B6D2K6"/>